<gene>
    <name evidence="2" type="ORF">A2319_05650</name>
</gene>
<protein>
    <submittedName>
        <fullName evidence="2">Uncharacterized protein</fullName>
    </submittedName>
</protein>
<accession>A0A1G2BAR7</accession>
<sequence length="73" mass="8294">MLYYLVQILKQGNEVIQDVRQKITEFEQALQNIKQKVITSATSISFIASEIGTVVDIVKSIKQKKAGKNNKRK</sequence>
<evidence type="ECO:0000313" key="3">
    <source>
        <dbReference type="Proteomes" id="UP000176420"/>
    </source>
</evidence>
<evidence type="ECO:0000256" key="1">
    <source>
        <dbReference type="SAM" id="Coils"/>
    </source>
</evidence>
<dbReference type="Proteomes" id="UP000176420">
    <property type="component" value="Unassembled WGS sequence"/>
</dbReference>
<dbReference type="EMBL" id="MHKI01000022">
    <property type="protein sequence ID" value="OGY86303.1"/>
    <property type="molecule type" value="Genomic_DNA"/>
</dbReference>
<dbReference type="AlphaFoldDB" id="A0A1G2BAR7"/>
<proteinExistence type="predicted"/>
<organism evidence="2 3">
    <name type="scientific">Candidatus Kerfeldbacteria bacterium RIFOXYB2_FULL_38_14</name>
    <dbReference type="NCBI Taxonomy" id="1798547"/>
    <lineage>
        <taxon>Bacteria</taxon>
        <taxon>Candidatus Kerfeldiibacteriota</taxon>
    </lineage>
</organism>
<comment type="caution">
    <text evidence="2">The sequence shown here is derived from an EMBL/GenBank/DDBJ whole genome shotgun (WGS) entry which is preliminary data.</text>
</comment>
<name>A0A1G2BAR7_9BACT</name>
<feature type="coiled-coil region" evidence="1">
    <location>
        <begin position="9"/>
        <end position="36"/>
    </location>
</feature>
<keyword evidence="1" id="KW-0175">Coiled coil</keyword>
<reference evidence="2 3" key="1">
    <citation type="journal article" date="2016" name="Nat. Commun.">
        <title>Thousands of microbial genomes shed light on interconnected biogeochemical processes in an aquifer system.</title>
        <authorList>
            <person name="Anantharaman K."/>
            <person name="Brown C.T."/>
            <person name="Hug L.A."/>
            <person name="Sharon I."/>
            <person name="Castelle C.J."/>
            <person name="Probst A.J."/>
            <person name="Thomas B.C."/>
            <person name="Singh A."/>
            <person name="Wilkins M.J."/>
            <person name="Karaoz U."/>
            <person name="Brodie E.L."/>
            <person name="Williams K.H."/>
            <person name="Hubbard S.S."/>
            <person name="Banfield J.F."/>
        </authorList>
    </citation>
    <scope>NUCLEOTIDE SEQUENCE [LARGE SCALE GENOMIC DNA]</scope>
</reference>
<evidence type="ECO:0000313" key="2">
    <source>
        <dbReference type="EMBL" id="OGY86303.1"/>
    </source>
</evidence>